<dbReference type="InParanoid" id="A0A251VL39"/>
<reference evidence="3" key="2">
    <citation type="submission" date="2017-02" db="EMBL/GenBank/DDBJ databases">
        <title>Sunflower complete genome.</title>
        <authorList>
            <person name="Langlade N."/>
            <person name="Munos S."/>
        </authorList>
    </citation>
    <scope>NUCLEOTIDE SEQUENCE [LARGE SCALE GENOMIC DNA]</scope>
    <source>
        <tissue evidence="3">Leaves</tissue>
    </source>
</reference>
<dbReference type="Gramene" id="mRNA:HanXRQr2_Chr01g0009511">
    <property type="protein sequence ID" value="mRNA:HanXRQr2_Chr01g0009511"/>
    <property type="gene ID" value="HanXRQr2_Chr01g0009511"/>
</dbReference>
<reference evidence="2 4" key="1">
    <citation type="journal article" date="2017" name="Nature">
        <title>The sunflower genome provides insights into oil metabolism, flowering and Asterid evolution.</title>
        <authorList>
            <person name="Badouin H."/>
            <person name="Gouzy J."/>
            <person name="Grassa C.J."/>
            <person name="Murat F."/>
            <person name="Staton S.E."/>
            <person name="Cottret L."/>
            <person name="Lelandais-Briere C."/>
            <person name="Owens G.L."/>
            <person name="Carrere S."/>
            <person name="Mayjonade B."/>
            <person name="Legrand L."/>
            <person name="Gill N."/>
            <person name="Kane N.C."/>
            <person name="Bowers J.E."/>
            <person name="Hubner S."/>
            <person name="Bellec A."/>
            <person name="Berard A."/>
            <person name="Berges H."/>
            <person name="Blanchet N."/>
            <person name="Boniface M.C."/>
            <person name="Brunel D."/>
            <person name="Catrice O."/>
            <person name="Chaidir N."/>
            <person name="Claudel C."/>
            <person name="Donnadieu C."/>
            <person name="Faraut T."/>
            <person name="Fievet G."/>
            <person name="Helmstetter N."/>
            <person name="King M."/>
            <person name="Knapp S.J."/>
            <person name="Lai Z."/>
            <person name="Le Paslier M.C."/>
            <person name="Lippi Y."/>
            <person name="Lorenzon L."/>
            <person name="Mandel J.R."/>
            <person name="Marage G."/>
            <person name="Marchand G."/>
            <person name="Marquand E."/>
            <person name="Bret-Mestries E."/>
            <person name="Morien E."/>
            <person name="Nambeesan S."/>
            <person name="Nguyen T."/>
            <person name="Pegot-Espagnet P."/>
            <person name="Pouilly N."/>
            <person name="Raftis F."/>
            <person name="Sallet E."/>
            <person name="Schiex T."/>
            <person name="Thomas J."/>
            <person name="Vandecasteele C."/>
            <person name="Vares D."/>
            <person name="Vear F."/>
            <person name="Vautrin S."/>
            <person name="Crespi M."/>
            <person name="Mangin B."/>
            <person name="Burke J.M."/>
            <person name="Salse J."/>
            <person name="Munos S."/>
            <person name="Vincourt P."/>
            <person name="Rieseberg L.H."/>
            <person name="Langlade N.B."/>
        </authorList>
    </citation>
    <scope>NUCLEOTIDE SEQUENCE [LARGE SCALE GENOMIC DNA]</scope>
    <source>
        <strain evidence="4">cv. SF193</strain>
        <tissue evidence="2">Leaves</tissue>
    </source>
</reference>
<evidence type="ECO:0000313" key="2">
    <source>
        <dbReference type="EMBL" id="KAF5821073.1"/>
    </source>
</evidence>
<protein>
    <submittedName>
        <fullName evidence="3">Putative villin/Gelsolin, ADF-H/Gelsolin-like domain protein</fullName>
    </submittedName>
    <submittedName>
        <fullName evidence="2">Villin/Gelsolin, ADF-H/Gelsolin-like domain superfamily</fullName>
    </submittedName>
</protein>
<keyword evidence="4" id="KW-1185">Reference proteome</keyword>
<dbReference type="AlphaFoldDB" id="A0A251VL39"/>
<gene>
    <name evidence="3" type="ORF">HannXRQ_Chr01g0006291</name>
    <name evidence="2" type="ORF">HanXRQr2_Chr01g0009511</name>
</gene>
<feature type="region of interest" description="Disordered" evidence="1">
    <location>
        <begin position="93"/>
        <end position="131"/>
    </location>
</feature>
<dbReference type="STRING" id="4232.A0A251VL39"/>
<organism evidence="3 4">
    <name type="scientific">Helianthus annuus</name>
    <name type="common">Common sunflower</name>
    <dbReference type="NCBI Taxonomy" id="4232"/>
    <lineage>
        <taxon>Eukaryota</taxon>
        <taxon>Viridiplantae</taxon>
        <taxon>Streptophyta</taxon>
        <taxon>Embryophyta</taxon>
        <taxon>Tracheophyta</taxon>
        <taxon>Spermatophyta</taxon>
        <taxon>Magnoliopsida</taxon>
        <taxon>eudicotyledons</taxon>
        <taxon>Gunneridae</taxon>
        <taxon>Pentapetalae</taxon>
        <taxon>asterids</taxon>
        <taxon>campanulids</taxon>
        <taxon>Asterales</taxon>
        <taxon>Asteraceae</taxon>
        <taxon>Asteroideae</taxon>
        <taxon>Heliantheae alliance</taxon>
        <taxon>Heliantheae</taxon>
        <taxon>Helianthus</taxon>
    </lineage>
</organism>
<dbReference type="PANTHER" id="PTHR11977:SF25">
    <property type="entry name" value="VILLIN-1"/>
    <property type="match status" value="1"/>
</dbReference>
<dbReference type="SUPFAM" id="SSF55753">
    <property type="entry name" value="Actin depolymerizing proteins"/>
    <property type="match status" value="1"/>
</dbReference>
<dbReference type="PANTHER" id="PTHR11977">
    <property type="entry name" value="VILLIN"/>
    <property type="match status" value="1"/>
</dbReference>
<dbReference type="InterPro" id="IPR029006">
    <property type="entry name" value="ADF-H/Gelsolin-like_dom_sf"/>
</dbReference>
<sequence length="131" mass="14518">MLILDCHTEIYVWVSHNSVVKSKQQALSIGLALLEKDVLGECLSVDTPIYVVTEGHEPPFFTRFFGWDASKANISKMLGNSFERKLAMLKGQTHKLEAPSRNSPSVTPNGMTRPSPTPNGLRRPCPIPNDL</sequence>
<reference evidence="2" key="3">
    <citation type="submission" date="2020-06" db="EMBL/GenBank/DDBJ databases">
        <title>Helianthus annuus Genome sequencing and assembly Release 2.</title>
        <authorList>
            <person name="Gouzy J."/>
            <person name="Langlade N."/>
            <person name="Munos S."/>
        </authorList>
    </citation>
    <scope>NUCLEOTIDE SEQUENCE</scope>
    <source>
        <tissue evidence="2">Leaves</tissue>
    </source>
</reference>
<dbReference type="EMBL" id="CM007890">
    <property type="protein sequence ID" value="OTG36317.1"/>
    <property type="molecule type" value="Genomic_DNA"/>
</dbReference>
<evidence type="ECO:0000256" key="1">
    <source>
        <dbReference type="SAM" id="MobiDB-lite"/>
    </source>
</evidence>
<dbReference type="InterPro" id="IPR007122">
    <property type="entry name" value="Villin/Gelsolin"/>
</dbReference>
<dbReference type="EMBL" id="MNCJ02000316">
    <property type="protein sequence ID" value="KAF5821073.1"/>
    <property type="molecule type" value="Genomic_DNA"/>
</dbReference>
<dbReference type="Proteomes" id="UP000215914">
    <property type="component" value="Chromosome 1"/>
</dbReference>
<proteinExistence type="predicted"/>
<name>A0A251VL39_HELAN</name>
<dbReference type="GO" id="GO:0051015">
    <property type="term" value="F:actin filament binding"/>
    <property type="evidence" value="ECO:0007669"/>
    <property type="project" value="InterPro"/>
</dbReference>
<dbReference type="Gene3D" id="3.40.20.10">
    <property type="entry name" value="Severin"/>
    <property type="match status" value="1"/>
</dbReference>
<accession>A0A251VL39</accession>
<feature type="compositionally biased region" description="Polar residues" evidence="1">
    <location>
        <begin position="100"/>
        <end position="114"/>
    </location>
</feature>
<evidence type="ECO:0000313" key="4">
    <source>
        <dbReference type="Proteomes" id="UP000215914"/>
    </source>
</evidence>
<evidence type="ECO:0000313" key="3">
    <source>
        <dbReference type="EMBL" id="OTG36317.1"/>
    </source>
</evidence>